<dbReference type="Proteomes" id="UP000249464">
    <property type="component" value="Unassembled WGS sequence"/>
</dbReference>
<evidence type="ECO:0000313" key="2">
    <source>
        <dbReference type="Proteomes" id="UP000249464"/>
    </source>
</evidence>
<protein>
    <submittedName>
        <fullName evidence="1">BQ5605_C017g08329 protein</fullName>
    </submittedName>
</protein>
<dbReference type="EMBL" id="FQNC01000017">
    <property type="protein sequence ID" value="SGY19816.1"/>
    <property type="molecule type" value="Genomic_DNA"/>
</dbReference>
<proteinExistence type="predicted"/>
<accession>A0A2X0MG45</accession>
<evidence type="ECO:0000313" key="1">
    <source>
        <dbReference type="EMBL" id="SGY19816.1"/>
    </source>
</evidence>
<reference evidence="1 2" key="1">
    <citation type="submission" date="2016-11" db="EMBL/GenBank/DDBJ databases">
        <authorList>
            <person name="Jaros S."/>
            <person name="Januszkiewicz K."/>
            <person name="Wedrychowicz H."/>
        </authorList>
    </citation>
    <scope>NUCLEOTIDE SEQUENCE [LARGE SCALE GENOMIC DNA]</scope>
</reference>
<keyword evidence="2" id="KW-1185">Reference proteome</keyword>
<organism evidence="1 2">
    <name type="scientific">Microbotryum silenes-dioicae</name>
    <dbReference type="NCBI Taxonomy" id="796604"/>
    <lineage>
        <taxon>Eukaryota</taxon>
        <taxon>Fungi</taxon>
        <taxon>Dikarya</taxon>
        <taxon>Basidiomycota</taxon>
        <taxon>Pucciniomycotina</taxon>
        <taxon>Microbotryomycetes</taxon>
        <taxon>Microbotryales</taxon>
        <taxon>Microbotryaceae</taxon>
        <taxon>Microbotryum</taxon>
    </lineage>
</organism>
<gene>
    <name evidence="1" type="primary">BQ5605_C017g08329</name>
    <name evidence="1" type="ORF">BQ5605_C017G08329</name>
</gene>
<dbReference type="AlphaFoldDB" id="A0A2X0MG45"/>
<name>A0A2X0MG45_9BASI</name>
<sequence>MTLENCSRQRLGEDIGHHVMGRDVGDRDLSISNMLPNKVLQHAKVFGASVEDRVLGERNSALIVSKQTKGRRCVKAELGEEQAKEDCLLGSVQKTQILGFRRQTRHSGLETG</sequence>